<name>A0A4U6XIA6_9PEZI</name>
<feature type="compositionally biased region" description="Acidic residues" evidence="1">
    <location>
        <begin position="192"/>
        <end position="201"/>
    </location>
</feature>
<keyword evidence="3" id="KW-1185">Reference proteome</keyword>
<dbReference type="AlphaFoldDB" id="A0A4U6XIA6"/>
<feature type="region of interest" description="Disordered" evidence="1">
    <location>
        <begin position="394"/>
        <end position="438"/>
    </location>
</feature>
<dbReference type="EMBL" id="PJEX01000101">
    <property type="protein sequence ID" value="TKW55384.1"/>
    <property type="molecule type" value="Genomic_DNA"/>
</dbReference>
<evidence type="ECO:0000313" key="2">
    <source>
        <dbReference type="EMBL" id="TKW55384.1"/>
    </source>
</evidence>
<feature type="compositionally biased region" description="Acidic residues" evidence="1">
    <location>
        <begin position="396"/>
        <end position="407"/>
    </location>
</feature>
<gene>
    <name evidence="2" type="ORF">CTA1_4110</name>
</gene>
<feature type="region of interest" description="Disordered" evidence="1">
    <location>
        <begin position="182"/>
        <end position="217"/>
    </location>
</feature>
<accession>A0A4U6XIA6</accession>
<dbReference type="Proteomes" id="UP000310108">
    <property type="component" value="Unassembled WGS sequence"/>
</dbReference>
<sequence>MPKEHREEGHHSINATDAHQHAHVAPYPVQVEAGAPRGRLDVVEIAKGRDELAEVDLGEPGAGGSAPEPLHVPVLDAGQGRGGAGQDGDDEADHGGEQRGVLAADEHADDAGEAVDAVKVEGVDEEGEAPVDDGHGQEEEQRGEVQAGEEHARQHGEDLGEEVGRAGVAGLGLPALGEQLLGEGLDAGGAGDEADGDGDEEGQLRGGLEVDGGREDGVGLVEGADEEDALLGVLGQAEEEAGEGGEAHLGQEGRLGAPLLEHGPPQAEPRLLPERRAAVLDGGVHARVARDGRGRALLLVCYCRGQAAVARPVGDEGVGGDVVAVAAAGSPLVVAAVASDDVGDDVAVVAVGREDEAQALKVVLHAALGALVDGLAVAQEDEVVKEVKDLGARLVDDDDDGDAEAGDGLEGAHHGRGGGGVEAAGGLVEEDGHRGGGELHADAHALALAAADDGPRDGSHQRVAHVGQLQAVDDGLGVGIDVGPRPGPGQPDLGAVDNVLADGELRQHDVVLRHVADDLSVPPQLVRPAAVDGDRAARVLGLAHEHVDKGRLAGPGAAHDGREGAAVDGARHVVEDLPGALPGLEAEVGVAEGQAKVRDVGRPAHRRDEGHELRVELLARRPRGDRGPGPGPGPGVEVEGGQEPAAVRVGASRRIRRACGEHLPVRVVRDGPVAGDLGPEAAHAAVRQGRPHGCRRRRWRRRRFVGLPVLKALADLVDDHAHDQQDVDDDQDDEGDEEEFVGGAFRAPAAGQARRRGRRSGLAIMAGRADAGDLSVLLGRAVMAGLTDDRLEGAHANVFALKGAREPGQSGLLTATQRRTVLGQRVDGVILTFVWC</sequence>
<feature type="compositionally biased region" description="Basic and acidic residues" evidence="1">
    <location>
        <begin position="132"/>
        <end position="157"/>
    </location>
</feature>
<feature type="region of interest" description="Disordered" evidence="1">
    <location>
        <begin position="619"/>
        <end position="643"/>
    </location>
</feature>
<protein>
    <submittedName>
        <fullName evidence="2">Uncharacterized protein</fullName>
    </submittedName>
</protein>
<proteinExistence type="predicted"/>
<comment type="caution">
    <text evidence="2">The sequence shown here is derived from an EMBL/GenBank/DDBJ whole genome shotgun (WGS) entry which is preliminary data.</text>
</comment>
<organism evidence="2 3">
    <name type="scientific">Colletotrichum tanaceti</name>
    <dbReference type="NCBI Taxonomy" id="1306861"/>
    <lineage>
        <taxon>Eukaryota</taxon>
        <taxon>Fungi</taxon>
        <taxon>Dikarya</taxon>
        <taxon>Ascomycota</taxon>
        <taxon>Pezizomycotina</taxon>
        <taxon>Sordariomycetes</taxon>
        <taxon>Hypocreomycetidae</taxon>
        <taxon>Glomerellales</taxon>
        <taxon>Glomerellaceae</taxon>
        <taxon>Colletotrichum</taxon>
        <taxon>Colletotrichum destructivum species complex</taxon>
    </lineage>
</organism>
<feature type="region of interest" description="Disordered" evidence="1">
    <location>
        <begin position="1"/>
        <end position="36"/>
    </location>
</feature>
<evidence type="ECO:0000256" key="1">
    <source>
        <dbReference type="SAM" id="MobiDB-lite"/>
    </source>
</evidence>
<reference evidence="2 3" key="1">
    <citation type="journal article" date="2019" name="PLoS ONE">
        <title>Comparative genome analysis indicates high evolutionary potential of pathogenicity genes in Colletotrichum tanaceti.</title>
        <authorList>
            <person name="Lelwala R.V."/>
            <person name="Korhonen P.K."/>
            <person name="Young N.D."/>
            <person name="Scott J.B."/>
            <person name="Ades P.A."/>
            <person name="Gasser R.B."/>
            <person name="Taylor P.W.J."/>
        </authorList>
    </citation>
    <scope>NUCLEOTIDE SEQUENCE [LARGE SCALE GENOMIC DNA]</scope>
    <source>
        <strain evidence="2">BRIP57314</strain>
    </source>
</reference>
<feature type="region of interest" description="Disordered" evidence="1">
    <location>
        <begin position="125"/>
        <end position="157"/>
    </location>
</feature>
<evidence type="ECO:0000313" key="3">
    <source>
        <dbReference type="Proteomes" id="UP000310108"/>
    </source>
</evidence>
<feature type="region of interest" description="Disordered" evidence="1">
    <location>
        <begin position="53"/>
        <end position="96"/>
    </location>
</feature>
<feature type="compositionally biased region" description="Basic and acidic residues" evidence="1">
    <location>
        <begin position="1"/>
        <end position="11"/>
    </location>
</feature>